<dbReference type="AlphaFoldDB" id="A0A371G707"/>
<dbReference type="GO" id="GO:0016788">
    <property type="term" value="F:hydrolase activity, acting on ester bonds"/>
    <property type="evidence" value="ECO:0007669"/>
    <property type="project" value="InterPro"/>
</dbReference>
<sequence length="258" mass="29410">MAKTRTDFPPGLTPKTVEDIIEYAETHYFHFIHLTMKYKGAEEQFGSHNVAYYWGTFEEYPLEESYKTQLSMHLREINSFKRSPVDTAPDNLNRRLIPASNQGQQPSSSKTTTEYFIPEETCHQEIGHQDVRLVVQTWYQSLKSRSERGTATAITYVDVYTVKYTLISHAQKYGFEQGVIACCGHGGKYNFNNTARCGATQRVNGTEIVVAKSCKDPSVRIIWDGIHYTEAANNFIFQQILNGSFSDPPTSLQTACFW</sequence>
<comment type="similarity">
    <text evidence="1">Belongs to the 'GDSL' lipolytic enzyme family.</text>
</comment>
<keyword evidence="2" id="KW-0325">Glycoprotein</keyword>
<protein>
    <submittedName>
        <fullName evidence="3">GDSL esterase/lipase</fullName>
    </submittedName>
</protein>
<dbReference type="Gene3D" id="3.40.50.1110">
    <property type="entry name" value="SGNH hydrolase"/>
    <property type="match status" value="1"/>
</dbReference>
<dbReference type="STRING" id="157652.A0A371G707"/>
<accession>A0A371G707</accession>
<dbReference type="PANTHER" id="PTHR22835:SF117">
    <property type="entry name" value="GDSL-LIKE LIPASE_ACYLHYDROLASE"/>
    <property type="match status" value="1"/>
</dbReference>
<organism evidence="3 4">
    <name type="scientific">Mucuna pruriens</name>
    <name type="common">Velvet bean</name>
    <name type="synonym">Dolichos pruriens</name>
    <dbReference type="NCBI Taxonomy" id="157652"/>
    <lineage>
        <taxon>Eukaryota</taxon>
        <taxon>Viridiplantae</taxon>
        <taxon>Streptophyta</taxon>
        <taxon>Embryophyta</taxon>
        <taxon>Tracheophyta</taxon>
        <taxon>Spermatophyta</taxon>
        <taxon>Magnoliopsida</taxon>
        <taxon>eudicotyledons</taxon>
        <taxon>Gunneridae</taxon>
        <taxon>Pentapetalae</taxon>
        <taxon>rosids</taxon>
        <taxon>fabids</taxon>
        <taxon>Fabales</taxon>
        <taxon>Fabaceae</taxon>
        <taxon>Papilionoideae</taxon>
        <taxon>50 kb inversion clade</taxon>
        <taxon>NPAAA clade</taxon>
        <taxon>indigoferoid/millettioid clade</taxon>
        <taxon>Phaseoleae</taxon>
        <taxon>Mucuna</taxon>
    </lineage>
</organism>
<feature type="non-terminal residue" evidence="3">
    <location>
        <position position="1"/>
    </location>
</feature>
<dbReference type="InterPro" id="IPR001087">
    <property type="entry name" value="GDSL"/>
</dbReference>
<proteinExistence type="inferred from homology"/>
<dbReference type="Proteomes" id="UP000257109">
    <property type="component" value="Unassembled WGS sequence"/>
</dbReference>
<evidence type="ECO:0000313" key="4">
    <source>
        <dbReference type="Proteomes" id="UP000257109"/>
    </source>
</evidence>
<dbReference type="EMBL" id="QJKJ01006551">
    <property type="protein sequence ID" value="RDX86297.1"/>
    <property type="molecule type" value="Genomic_DNA"/>
</dbReference>
<evidence type="ECO:0000256" key="2">
    <source>
        <dbReference type="ARBA" id="ARBA00023180"/>
    </source>
</evidence>
<name>A0A371G707_MUCPR</name>
<keyword evidence="4" id="KW-1185">Reference proteome</keyword>
<gene>
    <name evidence="3" type="ORF">CR513_32387</name>
</gene>
<reference evidence="3" key="1">
    <citation type="submission" date="2018-05" db="EMBL/GenBank/DDBJ databases">
        <title>Draft genome of Mucuna pruriens seed.</title>
        <authorList>
            <person name="Nnadi N.E."/>
            <person name="Vos R."/>
            <person name="Hasami M.H."/>
            <person name="Devisetty U.K."/>
            <person name="Aguiy J.C."/>
        </authorList>
    </citation>
    <scope>NUCLEOTIDE SEQUENCE [LARGE SCALE GENOMIC DNA]</scope>
    <source>
        <strain evidence="3">JCA_2017</strain>
    </source>
</reference>
<dbReference type="Pfam" id="PF00657">
    <property type="entry name" value="Lipase_GDSL"/>
    <property type="match status" value="1"/>
</dbReference>
<evidence type="ECO:0000256" key="1">
    <source>
        <dbReference type="ARBA" id="ARBA00008668"/>
    </source>
</evidence>
<evidence type="ECO:0000313" key="3">
    <source>
        <dbReference type="EMBL" id="RDX86297.1"/>
    </source>
</evidence>
<comment type="caution">
    <text evidence="3">The sequence shown here is derived from an EMBL/GenBank/DDBJ whole genome shotgun (WGS) entry which is preliminary data.</text>
</comment>
<dbReference type="OrthoDB" id="1600564at2759"/>
<dbReference type="InterPro" id="IPR036514">
    <property type="entry name" value="SGNH_hydro_sf"/>
</dbReference>
<dbReference type="PANTHER" id="PTHR22835">
    <property type="entry name" value="ZINC FINGER FYVE DOMAIN CONTAINING PROTEIN"/>
    <property type="match status" value="1"/>
</dbReference>